<evidence type="ECO:0000313" key="2">
    <source>
        <dbReference type="Proteomes" id="UP000632886"/>
    </source>
</evidence>
<name>A0A852MFQ8_9AVES</name>
<feature type="non-terminal residue" evidence="1">
    <location>
        <position position="1"/>
    </location>
</feature>
<comment type="caution">
    <text evidence="1">The sequence shown here is derived from an EMBL/GenBank/DDBJ whole genome shotgun (WGS) entry which is preliminary data.</text>
</comment>
<feature type="non-terminal residue" evidence="1">
    <location>
        <position position="160"/>
    </location>
</feature>
<dbReference type="PRINTS" id="PR02107">
    <property type="entry name" value="INOS145TPRIP"/>
</dbReference>
<dbReference type="GO" id="GO:0016020">
    <property type="term" value="C:membrane"/>
    <property type="evidence" value="ECO:0007669"/>
    <property type="project" value="TreeGrafter"/>
</dbReference>
<dbReference type="AlphaFoldDB" id="A0A852MFQ8"/>
<reference evidence="1 2" key="1">
    <citation type="submission" date="2020-02" db="EMBL/GenBank/DDBJ databases">
        <title>Bird 10,000 Genomes (B10K) Project - Family phase.</title>
        <authorList>
            <person name="Zhang G."/>
        </authorList>
    </citation>
    <scope>NUCLEOTIDE SEQUENCE [LARGE SCALE GENOMIC DNA]</scope>
    <source>
        <strain evidence="1">B10K-DU-017-21</strain>
    </source>
</reference>
<gene>
    <name evidence="1" type="primary">Itpripl1_5</name>
    <name evidence="1" type="ORF">CENBEN_R14839</name>
</gene>
<keyword evidence="2" id="KW-1185">Reference proteome</keyword>
<accession>A0A852MFQ8</accession>
<proteinExistence type="predicted"/>
<dbReference type="Proteomes" id="UP000632886">
    <property type="component" value="Unassembled WGS sequence"/>
</dbReference>
<dbReference type="InterPro" id="IPR026250">
    <property type="entry name" value="ITPRIP-like"/>
</dbReference>
<dbReference type="PANTHER" id="PTHR10656:SF40">
    <property type="entry name" value="INOSITOL 1,4,5-TRISPHOSPHATE RECEPTOR-INTERACTING PROTEIN-LIKE 1"/>
    <property type="match status" value="1"/>
</dbReference>
<dbReference type="Gene3D" id="1.10.1410.40">
    <property type="match status" value="1"/>
</dbReference>
<dbReference type="EMBL" id="WBNK01008917">
    <property type="protein sequence ID" value="NXY00669.1"/>
    <property type="molecule type" value="Genomic_DNA"/>
</dbReference>
<organism evidence="1 2">
    <name type="scientific">Centropus bengalensis</name>
    <name type="common">lesser coucal</name>
    <dbReference type="NCBI Taxonomy" id="1463675"/>
    <lineage>
        <taxon>Eukaryota</taxon>
        <taxon>Metazoa</taxon>
        <taxon>Chordata</taxon>
        <taxon>Craniata</taxon>
        <taxon>Vertebrata</taxon>
        <taxon>Euteleostomi</taxon>
        <taxon>Archelosauria</taxon>
        <taxon>Archosauria</taxon>
        <taxon>Dinosauria</taxon>
        <taxon>Saurischia</taxon>
        <taxon>Theropoda</taxon>
        <taxon>Coelurosauria</taxon>
        <taxon>Aves</taxon>
        <taxon>Neognathae</taxon>
        <taxon>Neoaves</taxon>
        <taxon>Otidimorphae</taxon>
        <taxon>Cuculiformes</taxon>
        <taxon>Centropidae</taxon>
        <taxon>Centropus</taxon>
    </lineage>
</organism>
<evidence type="ECO:0000313" key="1">
    <source>
        <dbReference type="EMBL" id="NXY00669.1"/>
    </source>
</evidence>
<sequence length="160" mass="18606">ASEATVTQSTTWSESYAVAEVKFFRHMAGQAPNTTFHLKCLQICNLLLMGTGFSTYTFKTAVMHLLTIIQQSGQRKSDYVLLLMDVMYYLWRCLQEKRLHHFFFGNDSVPEEIVLPSGFQESEPVNLFKHLALDPDAHARMMRDFLVIRDRLKRMLIYGY</sequence>
<dbReference type="PANTHER" id="PTHR10656">
    <property type="entry name" value="CELL FATE DETERMINING PROTEIN MAB21-RELATED"/>
    <property type="match status" value="1"/>
</dbReference>
<protein>
    <submittedName>
        <fullName evidence="1">IPIL1 protein</fullName>
    </submittedName>
</protein>